<dbReference type="EMBL" id="JAAIUW010000004">
    <property type="protein sequence ID" value="KAF7833913.1"/>
    <property type="molecule type" value="Genomic_DNA"/>
</dbReference>
<keyword evidence="2" id="KW-1185">Reference proteome</keyword>
<name>A0A834WX43_9FABA</name>
<proteinExistence type="predicted"/>
<sequence length="51" mass="6033">MITKLLTDHKDPRSKMKEAQLTSCQEDWVSNFKPDPQKILKTCGQRFEPQR</sequence>
<gene>
    <name evidence="1" type="ORF">G2W53_008772</name>
</gene>
<dbReference type="AlphaFoldDB" id="A0A834WX43"/>
<dbReference type="Proteomes" id="UP000634136">
    <property type="component" value="Unassembled WGS sequence"/>
</dbReference>
<protein>
    <submittedName>
        <fullName evidence="1">Uncharacterized protein</fullName>
    </submittedName>
</protein>
<reference evidence="1" key="1">
    <citation type="submission" date="2020-09" db="EMBL/GenBank/DDBJ databases">
        <title>Genome-Enabled Discovery of Anthraquinone Biosynthesis in Senna tora.</title>
        <authorList>
            <person name="Kang S.-H."/>
            <person name="Pandey R.P."/>
            <person name="Lee C.-M."/>
            <person name="Sim J.-S."/>
            <person name="Jeong J.-T."/>
            <person name="Choi B.-S."/>
            <person name="Jung M."/>
            <person name="Ginzburg D."/>
            <person name="Zhao K."/>
            <person name="Won S.Y."/>
            <person name="Oh T.-J."/>
            <person name="Yu Y."/>
            <person name="Kim N.-H."/>
            <person name="Lee O.R."/>
            <person name="Lee T.-H."/>
            <person name="Bashyal P."/>
            <person name="Kim T.-S."/>
            <person name="Lee W.-H."/>
            <person name="Kawkins C."/>
            <person name="Kim C.-K."/>
            <person name="Kim J.S."/>
            <person name="Ahn B.O."/>
            <person name="Rhee S.Y."/>
            <person name="Sohng J.K."/>
        </authorList>
    </citation>
    <scope>NUCLEOTIDE SEQUENCE</scope>
    <source>
        <tissue evidence="1">Leaf</tissue>
    </source>
</reference>
<evidence type="ECO:0000313" key="2">
    <source>
        <dbReference type="Proteomes" id="UP000634136"/>
    </source>
</evidence>
<comment type="caution">
    <text evidence="1">The sequence shown here is derived from an EMBL/GenBank/DDBJ whole genome shotgun (WGS) entry which is preliminary data.</text>
</comment>
<evidence type="ECO:0000313" key="1">
    <source>
        <dbReference type="EMBL" id="KAF7833913.1"/>
    </source>
</evidence>
<organism evidence="1 2">
    <name type="scientific">Senna tora</name>
    <dbReference type="NCBI Taxonomy" id="362788"/>
    <lineage>
        <taxon>Eukaryota</taxon>
        <taxon>Viridiplantae</taxon>
        <taxon>Streptophyta</taxon>
        <taxon>Embryophyta</taxon>
        <taxon>Tracheophyta</taxon>
        <taxon>Spermatophyta</taxon>
        <taxon>Magnoliopsida</taxon>
        <taxon>eudicotyledons</taxon>
        <taxon>Gunneridae</taxon>
        <taxon>Pentapetalae</taxon>
        <taxon>rosids</taxon>
        <taxon>fabids</taxon>
        <taxon>Fabales</taxon>
        <taxon>Fabaceae</taxon>
        <taxon>Caesalpinioideae</taxon>
        <taxon>Cassia clade</taxon>
        <taxon>Senna</taxon>
    </lineage>
</organism>
<accession>A0A834WX43</accession>